<evidence type="ECO:0000313" key="1">
    <source>
        <dbReference type="EMBL" id="SSZ47042.1"/>
    </source>
</evidence>
<dbReference type="EMBL" id="UFTJ01000001">
    <property type="protein sequence ID" value="SSZ47042.1"/>
    <property type="molecule type" value="Genomic_DNA"/>
</dbReference>
<evidence type="ECO:0008006" key="3">
    <source>
        <dbReference type="Google" id="ProtNLM"/>
    </source>
</evidence>
<accession>A0A376BZH2</accession>
<proteinExistence type="predicted"/>
<organism evidence="1 2">
    <name type="scientific">Bergeyella zoohelcum</name>
    <dbReference type="NCBI Taxonomy" id="1015"/>
    <lineage>
        <taxon>Bacteria</taxon>
        <taxon>Pseudomonadati</taxon>
        <taxon>Bacteroidota</taxon>
        <taxon>Flavobacteriia</taxon>
        <taxon>Flavobacteriales</taxon>
        <taxon>Weeksellaceae</taxon>
        <taxon>Bergeyella</taxon>
    </lineage>
</organism>
<name>A0A376BZH2_9FLAO</name>
<reference evidence="1 2" key="1">
    <citation type="submission" date="2018-06" db="EMBL/GenBank/DDBJ databases">
        <authorList>
            <consortium name="Pathogen Informatics"/>
            <person name="Doyle S."/>
        </authorList>
    </citation>
    <scope>NUCLEOTIDE SEQUENCE [LARGE SCALE GENOMIC DNA]</scope>
    <source>
        <strain evidence="1 2">NCTC11661</strain>
    </source>
</reference>
<protein>
    <recommendedName>
        <fullName evidence="3">Carbohydrate binding domain</fullName>
    </recommendedName>
</protein>
<gene>
    <name evidence="1" type="ORF">NCTC11661_00705</name>
</gene>
<sequence length="487" mass="54811">MKKRLFILWLLSCWWGDMKSQTQGNNMSQARLTCTSSPVSLSSTTISNYDYDVNTQLFFDDFGISDLSVEKGRVRTPYMPANSFKFGRAISPANPYPNNGPCVFADGIEKLDQARITDGYYAVVAPPYLKKGWWQNDCWLTGVSGESWYWWTGAYDENDPQFPLVKDRSGTMNGAVLVINAGNTSKPFYQRKATLQVGARYKASMWIYLVVAPKDGNGVKKSTKVAIDIIDPSNNRVLHTTNATALGPHREKQWTEVKIEYEFPASSQFATCNSMEVLISFRNIDPTVSGNDYYVDDLKVEKVRDAATCPPVNNCVTSNKKYVDLTTLIPPSSVPSGYEVQWFTTRNRTSGTRVSDPTRVTQTGTYYPFYYNSRLNCYNQASSSVKVDATIYRLCTCTKPANTQTGGSPTKFGITNLRKTEQWPENIPNGFIALESKTKGMVITRVPKAADIQEPKKGMLIYDIKDQCVKLYNGARWKCIERSCNDY</sequence>
<dbReference type="Proteomes" id="UP000255515">
    <property type="component" value="Unassembled WGS sequence"/>
</dbReference>
<evidence type="ECO:0000313" key="2">
    <source>
        <dbReference type="Proteomes" id="UP000255515"/>
    </source>
</evidence>
<dbReference type="AlphaFoldDB" id="A0A376BZH2"/>
<dbReference type="Gene3D" id="2.60.120.260">
    <property type="entry name" value="Galactose-binding domain-like"/>
    <property type="match status" value="1"/>
</dbReference>